<dbReference type="SUPFAM" id="SSF52096">
    <property type="entry name" value="ClpP/crotonase"/>
    <property type="match status" value="2"/>
</dbReference>
<evidence type="ECO:0000313" key="3">
    <source>
        <dbReference type="Proteomes" id="UP001157109"/>
    </source>
</evidence>
<gene>
    <name evidence="2" type="ORF">GCM10025862_06840</name>
</gene>
<keyword evidence="3" id="KW-1185">Reference proteome</keyword>
<proteinExistence type="predicted"/>
<dbReference type="InterPro" id="IPR034733">
    <property type="entry name" value="AcCoA_carboxyl_beta"/>
</dbReference>
<sequence>MLWMFRSFSRVPALEPVVLAILERRLDHVDRLAPQADAETRTRLERLAFAAEGRQKAVASLARDSIFHFFDESVMDTAVAAVVAEMSAHLDALEADPHCPDRATRIGHLARCPHPLRGMLLQRWFDAQGDDDRSRAFREVILDIYMRRFYRIRRLHEVGVSDGPIQLAHADYEFDGTDIHLILAYAPLADLGEVAAAVREHLAARPTDREVVVDVVCWRDGARTSIDDLAVEAANLLQGLDFGRPLHRLDLTVTSLAGDRPEKDRNQHLTFRSGPDGTFVEEELYRNLHPMLAKRLDIWRLSNFKLTRLASPEDVYLFAGVAHDNPKDRRLFALAEVRDLLRVVDPETGRSSYPRLGRIGLEALAAMRAALAQYPPRERPAANRLVLSVRPEWDVPPQDWAELVRTYEPLARGAGLEKVVLHVRVPATNPDGKPELVDKVLYVEGIGGRGVSARLGDPGPNPIRSLTAYAQKVLTANRFGVPYPYEIVRMLTPGEGEASMFPQGSFTELDLDESGEQLVPVDRPPAQNVGNIVVGLLTSYTEVHPEGMTRLALLSDPTRGLGNLSEPECRRVNAALTYALEHQIPIEWYAVSSGALIALDSGTENMDWIALTLRRIIEYTQAGGEINIIVTGINVGGQPYWNAEATMLMHTKGILIMTPNSAMVLTGKQALDFSGAVSAEDNFGIGGYDRVMGPNGQAQYWAPSFRDACALLLRHYDYTYVVPGERFPRRRPTTDPVDRDVRSAPHDTFPGSTFTTVGDVFSPETNPERKMPFDMRSVMRAVSDADAEHLERWLHLRDADTSIVWDTTIGGIPVCLLGLESHAIKRQGYVPSDGPPNWTSGTLFPRASYKMARAINAASGNRPLVVLANLSGFDGSPESMRRRQLEYGAEIGRAVTNFDGPIVFVVVSRYHGGAFVVFSKQLSDSMEIAAVEGAYASVIGGAPAAATVFAREVKQRTEKDERVVAAREAAAAATGPEAGALRAKVAEVSTEVRSEKLGEVADSFDSVHSVERALRVGSVDTIIEADTLRPYIIDALQRGMAGFEDVTRP</sequence>
<dbReference type="PANTHER" id="PTHR45728:SF3">
    <property type="entry name" value="ACETYL-COA CARBOXYLASE"/>
    <property type="match status" value="1"/>
</dbReference>
<reference evidence="3" key="1">
    <citation type="journal article" date="2019" name="Int. J. Syst. Evol. Microbiol.">
        <title>The Global Catalogue of Microorganisms (GCM) 10K type strain sequencing project: providing services to taxonomists for standard genome sequencing and annotation.</title>
        <authorList>
            <consortium name="The Broad Institute Genomics Platform"/>
            <consortium name="The Broad Institute Genome Sequencing Center for Infectious Disease"/>
            <person name="Wu L."/>
            <person name="Ma J."/>
        </authorList>
    </citation>
    <scope>NUCLEOTIDE SEQUENCE [LARGE SCALE GENOMIC DNA]</scope>
    <source>
        <strain evidence="3">NBRC 105830</strain>
    </source>
</reference>
<name>A0ABQ6HKS2_9MICO</name>
<evidence type="ECO:0000313" key="2">
    <source>
        <dbReference type="EMBL" id="GMA18663.1"/>
    </source>
</evidence>
<dbReference type="InterPro" id="IPR011763">
    <property type="entry name" value="COA_CT_C"/>
</dbReference>
<dbReference type="InterPro" id="IPR029045">
    <property type="entry name" value="ClpP/crotonase-like_dom_sf"/>
</dbReference>
<dbReference type="Gene3D" id="3.90.226.10">
    <property type="entry name" value="2-enoyl-CoA Hydratase, Chain A, domain 1"/>
    <property type="match status" value="2"/>
</dbReference>
<dbReference type="PANTHER" id="PTHR45728">
    <property type="entry name" value="ACETYL-COA CARBOXYLASE, ISOFORM A"/>
    <property type="match status" value="1"/>
</dbReference>
<dbReference type="EMBL" id="BSUJ01000001">
    <property type="protein sequence ID" value="GMA18663.1"/>
    <property type="molecule type" value="Genomic_DNA"/>
</dbReference>
<dbReference type="InterPro" id="IPR013537">
    <property type="entry name" value="AcCoA_COase_cen"/>
</dbReference>
<dbReference type="Pfam" id="PF01039">
    <property type="entry name" value="Carboxyl_trans"/>
    <property type="match status" value="1"/>
</dbReference>
<dbReference type="Proteomes" id="UP001157109">
    <property type="component" value="Unassembled WGS sequence"/>
</dbReference>
<dbReference type="Pfam" id="PF08326">
    <property type="entry name" value="ACC_central"/>
    <property type="match status" value="1"/>
</dbReference>
<feature type="domain" description="CoA carboxyltransferase C-terminal" evidence="1">
    <location>
        <begin position="763"/>
        <end position="1049"/>
    </location>
</feature>
<comment type="caution">
    <text evidence="2">The sequence shown here is derived from an EMBL/GenBank/DDBJ whole genome shotgun (WGS) entry which is preliminary data.</text>
</comment>
<dbReference type="InterPro" id="IPR049076">
    <property type="entry name" value="ACCA"/>
</dbReference>
<accession>A0ABQ6HKS2</accession>
<evidence type="ECO:0000259" key="1">
    <source>
        <dbReference type="PROSITE" id="PS50989"/>
    </source>
</evidence>
<protein>
    <recommendedName>
        <fullName evidence="1">CoA carboxyltransferase C-terminal domain-containing protein</fullName>
    </recommendedName>
</protein>
<dbReference type="PROSITE" id="PS50989">
    <property type="entry name" value="COA_CT_CTER"/>
    <property type="match status" value="1"/>
</dbReference>
<organism evidence="2 3">
    <name type="scientific">Arsenicicoccus piscis</name>
    <dbReference type="NCBI Taxonomy" id="673954"/>
    <lineage>
        <taxon>Bacteria</taxon>
        <taxon>Bacillati</taxon>
        <taxon>Actinomycetota</taxon>
        <taxon>Actinomycetes</taxon>
        <taxon>Micrococcales</taxon>
        <taxon>Intrasporangiaceae</taxon>
        <taxon>Arsenicicoccus</taxon>
    </lineage>
</organism>
<dbReference type="RefSeq" id="WP_284283715.1">
    <property type="nucleotide sequence ID" value="NZ_BSUJ01000001.1"/>
</dbReference>